<evidence type="ECO:0000256" key="4">
    <source>
        <dbReference type="ARBA" id="ARBA00022679"/>
    </source>
</evidence>
<dbReference type="InterPro" id="IPR036097">
    <property type="entry name" value="HisK_dim/P_sf"/>
</dbReference>
<dbReference type="PROSITE" id="PS50109">
    <property type="entry name" value="HIS_KIN"/>
    <property type="match status" value="1"/>
</dbReference>
<keyword evidence="5" id="KW-0547">Nucleotide-binding</keyword>
<keyword evidence="8" id="KW-0902">Two-component regulatory system</keyword>
<feature type="domain" description="Histidine kinase" evidence="11">
    <location>
        <begin position="411"/>
        <end position="625"/>
    </location>
</feature>
<dbReference type="GO" id="GO:0000155">
    <property type="term" value="F:phosphorelay sensor kinase activity"/>
    <property type="evidence" value="ECO:0007669"/>
    <property type="project" value="InterPro"/>
</dbReference>
<dbReference type="STRING" id="428993.SAMN06296058_3607"/>
<dbReference type="InterPro" id="IPR036890">
    <property type="entry name" value="HATPase_C_sf"/>
</dbReference>
<evidence type="ECO:0000313" key="13">
    <source>
        <dbReference type="EMBL" id="SKC82098.1"/>
    </source>
</evidence>
<evidence type="ECO:0000256" key="8">
    <source>
        <dbReference type="ARBA" id="ARBA00023012"/>
    </source>
</evidence>
<dbReference type="Proteomes" id="UP000190341">
    <property type="component" value="Unassembled WGS sequence"/>
</dbReference>
<keyword evidence="10" id="KW-1133">Transmembrane helix</keyword>
<evidence type="ECO:0000256" key="9">
    <source>
        <dbReference type="SAM" id="MobiDB-lite"/>
    </source>
</evidence>
<dbReference type="Pfam" id="PF02518">
    <property type="entry name" value="HATPase_c"/>
    <property type="match status" value="1"/>
</dbReference>
<dbReference type="SUPFAM" id="SSF55874">
    <property type="entry name" value="ATPase domain of HSP90 chaperone/DNA topoisomerase II/histidine kinase"/>
    <property type="match status" value="1"/>
</dbReference>
<dbReference type="Pfam" id="PF13426">
    <property type="entry name" value="PAS_9"/>
    <property type="match status" value="1"/>
</dbReference>
<evidence type="ECO:0000313" key="14">
    <source>
        <dbReference type="Proteomes" id="UP000190341"/>
    </source>
</evidence>
<keyword evidence="6" id="KW-0418">Kinase</keyword>
<dbReference type="NCBIfam" id="TIGR00229">
    <property type="entry name" value="sensory_box"/>
    <property type="match status" value="1"/>
</dbReference>
<evidence type="ECO:0000256" key="7">
    <source>
        <dbReference type="ARBA" id="ARBA00022840"/>
    </source>
</evidence>
<dbReference type="InterPro" id="IPR005467">
    <property type="entry name" value="His_kinase_dom"/>
</dbReference>
<feature type="transmembrane region" description="Helical" evidence="10">
    <location>
        <begin position="33"/>
        <end position="51"/>
    </location>
</feature>
<dbReference type="InterPro" id="IPR000014">
    <property type="entry name" value="PAS"/>
</dbReference>
<dbReference type="PANTHER" id="PTHR43065:SF10">
    <property type="entry name" value="PEROXIDE STRESS-ACTIVATED HISTIDINE KINASE MAK3"/>
    <property type="match status" value="1"/>
</dbReference>
<dbReference type="OrthoDB" id="9772100at2"/>
<dbReference type="Gene3D" id="3.30.565.10">
    <property type="entry name" value="Histidine kinase-like ATPase, C-terminal domain"/>
    <property type="match status" value="1"/>
</dbReference>
<feature type="compositionally biased region" description="Basic and acidic residues" evidence="9">
    <location>
        <begin position="265"/>
        <end position="278"/>
    </location>
</feature>
<evidence type="ECO:0000259" key="12">
    <source>
        <dbReference type="PROSITE" id="PS50112"/>
    </source>
</evidence>
<keyword evidence="4" id="KW-0808">Transferase</keyword>
<feature type="region of interest" description="Disordered" evidence="9">
    <location>
        <begin position="244"/>
        <end position="279"/>
    </location>
</feature>
<evidence type="ECO:0000256" key="10">
    <source>
        <dbReference type="SAM" id="Phobius"/>
    </source>
</evidence>
<keyword evidence="3" id="KW-0597">Phosphoprotein</keyword>
<evidence type="ECO:0000256" key="5">
    <source>
        <dbReference type="ARBA" id="ARBA00022741"/>
    </source>
</evidence>
<evidence type="ECO:0000256" key="3">
    <source>
        <dbReference type="ARBA" id="ARBA00022553"/>
    </source>
</evidence>
<feature type="transmembrane region" description="Helical" evidence="10">
    <location>
        <begin position="95"/>
        <end position="113"/>
    </location>
</feature>
<dbReference type="RefSeq" id="WP_079726110.1">
    <property type="nucleotide sequence ID" value="NZ_BMCL01000004.1"/>
</dbReference>
<feature type="transmembrane region" description="Helical" evidence="10">
    <location>
        <begin position="6"/>
        <end position="26"/>
    </location>
</feature>
<keyword evidence="7" id="KW-0067">ATP-binding</keyword>
<feature type="transmembrane region" description="Helical" evidence="10">
    <location>
        <begin position="147"/>
        <end position="167"/>
    </location>
</feature>
<dbReference type="InterPro" id="IPR003661">
    <property type="entry name" value="HisK_dim/P_dom"/>
</dbReference>
<dbReference type="SUPFAM" id="SSF55785">
    <property type="entry name" value="PYP-like sensor domain (PAS domain)"/>
    <property type="match status" value="1"/>
</dbReference>
<dbReference type="AlphaFoldDB" id="A0A1T5M2U0"/>
<evidence type="ECO:0000259" key="11">
    <source>
        <dbReference type="PROSITE" id="PS50109"/>
    </source>
</evidence>
<feature type="transmembrane region" description="Helical" evidence="10">
    <location>
        <begin position="179"/>
        <end position="202"/>
    </location>
</feature>
<dbReference type="EMBL" id="FUZV01000002">
    <property type="protein sequence ID" value="SKC82098.1"/>
    <property type="molecule type" value="Genomic_DNA"/>
</dbReference>
<dbReference type="Gene3D" id="3.30.450.20">
    <property type="entry name" value="PAS domain"/>
    <property type="match status" value="1"/>
</dbReference>
<keyword evidence="10" id="KW-0472">Membrane</keyword>
<reference evidence="13 14" key="1">
    <citation type="submission" date="2017-02" db="EMBL/GenBank/DDBJ databases">
        <authorList>
            <person name="Peterson S.W."/>
        </authorList>
    </citation>
    <scope>NUCLEOTIDE SEQUENCE [LARGE SCALE GENOMIC DNA]</scope>
    <source>
        <strain evidence="13 14">P15</strain>
    </source>
</reference>
<dbReference type="InterPro" id="IPR035965">
    <property type="entry name" value="PAS-like_dom_sf"/>
</dbReference>
<dbReference type="SMART" id="SM00387">
    <property type="entry name" value="HATPase_c"/>
    <property type="match status" value="1"/>
</dbReference>
<proteinExistence type="predicted"/>
<organism evidence="13 14">
    <name type="scientific">Pseudoxanthomonas indica</name>
    <dbReference type="NCBI Taxonomy" id="428993"/>
    <lineage>
        <taxon>Bacteria</taxon>
        <taxon>Pseudomonadati</taxon>
        <taxon>Pseudomonadota</taxon>
        <taxon>Gammaproteobacteria</taxon>
        <taxon>Lysobacterales</taxon>
        <taxon>Lysobacteraceae</taxon>
        <taxon>Pseudoxanthomonas</taxon>
    </lineage>
</organism>
<dbReference type="InterPro" id="IPR004358">
    <property type="entry name" value="Sig_transdc_His_kin-like_C"/>
</dbReference>
<dbReference type="PRINTS" id="PR00344">
    <property type="entry name" value="BCTRLSENSOR"/>
</dbReference>
<evidence type="ECO:0000256" key="2">
    <source>
        <dbReference type="ARBA" id="ARBA00012438"/>
    </source>
</evidence>
<dbReference type="InterPro" id="IPR003594">
    <property type="entry name" value="HATPase_dom"/>
</dbReference>
<dbReference type="PROSITE" id="PS50112">
    <property type="entry name" value="PAS"/>
    <property type="match status" value="1"/>
</dbReference>
<sequence>MNWVELVWPIVAAVSLVFGLVHLLVWAVRKREYAHLSLSMAAFSLAVLAVLERLALFSPSPATTEVVIRWMHVPVVILVASLLFAVHTVFGHGSVWLAGLVLVTRLVALVLNFTTGANLNFLHIDDIQWTHWWGVAVAHPLGPPNPAMGVALLSNVLLLIYLTQTLLRGLQRQPERYRALLVICGSCMLVTSLLIAASMTWAMQIPRIPITLPAVLVLLLAVGWQLSRDLIRWNRLEVLLQQSESRSAGPEREAGQTEPAPAPGRTREAERRRGEDSQLRAVLDSSPTALLLIDNQHHIAYANQQARSIFGYGKEDMAGVGIDAVLPQVRTAGRVRAGVAGGREMTARRRSGAEFPVDVALSPLQMQSKGYSVAAVSDLSARRSLEQELAFERENMAHMSRVALISELSGSLAHELNQPLAAILSNAQAAQRILRRDPTELSDIREILDDIVDNDRRAGEVISRLRGLLKKEHREFAPLSIADLVQDSLRVIRSDLISRGIEYRMDLPANIARVKGDHVQLQQVLLNLILNACDAMAASSPRVLTVRTSATRGRQVRVEVRDTGSGIGEDLLEVVFAPFHTSKPNGMGMGLAICRTIIRAHGGRIWASNVASGGACVCFELPQME</sequence>
<keyword evidence="14" id="KW-1185">Reference proteome</keyword>
<feature type="domain" description="PAS" evidence="12">
    <location>
        <begin position="275"/>
        <end position="319"/>
    </location>
</feature>
<dbReference type="CDD" id="cd00130">
    <property type="entry name" value="PAS"/>
    <property type="match status" value="1"/>
</dbReference>
<protein>
    <recommendedName>
        <fullName evidence="2">histidine kinase</fullName>
        <ecNumber evidence="2">2.7.13.3</ecNumber>
    </recommendedName>
</protein>
<dbReference type="SMART" id="SM00388">
    <property type="entry name" value="HisKA"/>
    <property type="match status" value="1"/>
</dbReference>
<dbReference type="PANTHER" id="PTHR43065">
    <property type="entry name" value="SENSOR HISTIDINE KINASE"/>
    <property type="match status" value="1"/>
</dbReference>
<dbReference type="SUPFAM" id="SSF47384">
    <property type="entry name" value="Homodimeric domain of signal transducing histidine kinase"/>
    <property type="match status" value="1"/>
</dbReference>
<dbReference type="Gene3D" id="1.10.287.130">
    <property type="match status" value="1"/>
</dbReference>
<gene>
    <name evidence="13" type="ORF">SAMN06296058_3607</name>
</gene>
<feature type="transmembrane region" description="Helical" evidence="10">
    <location>
        <begin position="71"/>
        <end position="90"/>
    </location>
</feature>
<evidence type="ECO:0000256" key="1">
    <source>
        <dbReference type="ARBA" id="ARBA00000085"/>
    </source>
</evidence>
<evidence type="ECO:0000256" key="6">
    <source>
        <dbReference type="ARBA" id="ARBA00022777"/>
    </source>
</evidence>
<keyword evidence="10" id="KW-0812">Transmembrane</keyword>
<dbReference type="Pfam" id="PF00512">
    <property type="entry name" value="HisKA"/>
    <property type="match status" value="1"/>
</dbReference>
<dbReference type="EC" id="2.7.13.3" evidence="2"/>
<name>A0A1T5M2U0_9GAMM</name>
<dbReference type="GO" id="GO:0005524">
    <property type="term" value="F:ATP binding"/>
    <property type="evidence" value="ECO:0007669"/>
    <property type="project" value="UniProtKB-KW"/>
</dbReference>
<dbReference type="CDD" id="cd00082">
    <property type="entry name" value="HisKA"/>
    <property type="match status" value="1"/>
</dbReference>
<comment type="catalytic activity">
    <reaction evidence="1">
        <text>ATP + protein L-histidine = ADP + protein N-phospho-L-histidine.</text>
        <dbReference type="EC" id="2.7.13.3"/>
    </reaction>
</comment>
<dbReference type="SMART" id="SM00091">
    <property type="entry name" value="PAS"/>
    <property type="match status" value="1"/>
</dbReference>
<accession>A0A1T5M2U0</accession>